<dbReference type="EC" id="2.4.-.-" evidence="1"/>
<keyword evidence="2" id="KW-1185">Reference proteome</keyword>
<keyword evidence="1" id="KW-0808">Transferase</keyword>
<protein>
    <submittedName>
        <fullName evidence="1">Glycosyltransferase</fullName>
        <ecNumber evidence="1">2.4.-.-</ecNumber>
    </submittedName>
</protein>
<organism evidence="1 2">
    <name type="scientific">Meishania litoralis</name>
    <dbReference type="NCBI Taxonomy" id="3434685"/>
    <lineage>
        <taxon>Bacteria</taxon>
        <taxon>Pseudomonadati</taxon>
        <taxon>Bacteroidota</taxon>
        <taxon>Flavobacteriia</taxon>
        <taxon>Flavobacteriales</taxon>
        <taxon>Flavobacteriaceae</taxon>
        <taxon>Meishania</taxon>
    </lineage>
</organism>
<name>A0ACC7LTR3_9FLAO</name>
<dbReference type="EMBL" id="JBHFPV010000006">
    <property type="protein sequence ID" value="MFH6604962.1"/>
    <property type="molecule type" value="Genomic_DNA"/>
</dbReference>
<comment type="caution">
    <text evidence="1">The sequence shown here is derived from an EMBL/GenBank/DDBJ whole genome shotgun (WGS) entry which is preliminary data.</text>
</comment>
<accession>A0ACC7LTR3</accession>
<dbReference type="Proteomes" id="UP001595191">
    <property type="component" value="Unassembled WGS sequence"/>
</dbReference>
<proteinExistence type="predicted"/>
<reference evidence="1" key="1">
    <citation type="submission" date="2024-09" db="EMBL/GenBank/DDBJ databases">
        <authorList>
            <person name="Liu J."/>
        </authorList>
    </citation>
    <scope>NUCLEOTIDE SEQUENCE</scope>
    <source>
        <strain evidence="1">NBU2967</strain>
    </source>
</reference>
<gene>
    <name evidence="1" type="ORF">ACEZ3G_15860</name>
</gene>
<evidence type="ECO:0000313" key="1">
    <source>
        <dbReference type="EMBL" id="MFH6604962.1"/>
    </source>
</evidence>
<keyword evidence="1" id="KW-0328">Glycosyltransferase</keyword>
<sequence>MDKINIGDYTFMHATTLYSDGALALKINKIWGIPYVVGVRGSDVNSFSKYRPDLHTVAKEVLKNASKIIFISCSIESKFYNLSYVKPIKEILAKKSLTISNGIDDFWFKNIRARKTLLPSRILYIGNFTANKNVKRLISAFLHLQKVNGALRLDLVGKGGADAKKITELASQYSDIIKYHGPIYDKEELKIVYQNAHIFAMTSISETFGLVYLEAMSQGLPIVCSQNEGVDHTFEHKVGEFVNPKSVDSIEKGLRKILHNYEIYLNEEIDFSNYDWERIADRYYGLYNEILGANLNKRKANQNLNLINKV</sequence>
<evidence type="ECO:0000313" key="2">
    <source>
        <dbReference type="Proteomes" id="UP001595191"/>
    </source>
</evidence>